<comment type="similarity">
    <text evidence="9">Belongs to the ZNF593/BUD20 C2H2-type zinc-finger protein family.</text>
</comment>
<dbReference type="PANTHER" id="PTHR46095:SF1">
    <property type="entry name" value="ZINC FINGER PROTEIN 593"/>
    <property type="match status" value="1"/>
</dbReference>
<dbReference type="STRING" id="1408657.A0A0W4ZFS7"/>
<dbReference type="GO" id="GO:0000055">
    <property type="term" value="P:ribosomal large subunit export from nucleus"/>
    <property type="evidence" value="ECO:0007669"/>
    <property type="project" value="EnsemblFungi"/>
</dbReference>
<dbReference type="eggNOG" id="KOG3408">
    <property type="taxonomic scope" value="Eukaryota"/>
</dbReference>
<dbReference type="SMART" id="SM00451">
    <property type="entry name" value="ZnF_U1"/>
    <property type="match status" value="1"/>
</dbReference>
<feature type="domain" description="C2H2-type" evidence="11">
    <location>
        <begin position="58"/>
        <end position="87"/>
    </location>
</feature>
<evidence type="ECO:0000256" key="10">
    <source>
        <dbReference type="PROSITE-ProRule" id="PRU00042"/>
    </source>
</evidence>
<evidence type="ECO:0000256" key="8">
    <source>
        <dbReference type="ARBA" id="ARBA00023242"/>
    </source>
</evidence>
<dbReference type="GO" id="GO:0043023">
    <property type="term" value="F:ribosomal large subunit binding"/>
    <property type="evidence" value="ECO:0007669"/>
    <property type="project" value="EnsemblFungi"/>
</dbReference>
<name>A0A0W4ZFS7_PNEJ7</name>
<evidence type="ECO:0000259" key="11">
    <source>
        <dbReference type="PROSITE" id="PS50157"/>
    </source>
</evidence>
<keyword evidence="5" id="KW-0479">Metal-binding</keyword>
<dbReference type="OrthoDB" id="24683at2759"/>
<evidence type="ECO:0000313" key="12">
    <source>
        <dbReference type="EMBL" id="KTW27233.1"/>
    </source>
</evidence>
<dbReference type="VEuPathDB" id="FungiDB:T551_03227"/>
<dbReference type="GeneID" id="28941745"/>
<dbReference type="SUPFAM" id="SSF57667">
    <property type="entry name" value="beta-beta-alpha zinc fingers"/>
    <property type="match status" value="1"/>
</dbReference>
<dbReference type="GO" id="GO:0003676">
    <property type="term" value="F:nucleic acid binding"/>
    <property type="evidence" value="ECO:0007669"/>
    <property type="project" value="InterPro"/>
</dbReference>
<dbReference type="InterPro" id="IPR003604">
    <property type="entry name" value="Matrin/U1-like-C_Znf_C2H2"/>
</dbReference>
<keyword evidence="7" id="KW-0862">Zinc</keyword>
<dbReference type="GO" id="GO:0005634">
    <property type="term" value="C:nucleus"/>
    <property type="evidence" value="ECO:0007669"/>
    <property type="project" value="UniProtKB-SubCell"/>
</dbReference>
<dbReference type="FunFam" id="3.30.160.60:FF:000299">
    <property type="entry name" value="Zinc finger protein 593"/>
    <property type="match status" value="1"/>
</dbReference>
<comment type="caution">
    <text evidence="12">The sequence shown here is derived from an EMBL/GenBank/DDBJ whole genome shotgun (WGS) entry which is preliminary data.</text>
</comment>
<dbReference type="RefSeq" id="XP_018228389.1">
    <property type="nucleotide sequence ID" value="XM_018375490.1"/>
</dbReference>
<dbReference type="PROSITE" id="PS50157">
    <property type="entry name" value="ZINC_FINGER_C2H2_2"/>
    <property type="match status" value="1"/>
</dbReference>
<dbReference type="InterPro" id="IPR022755">
    <property type="entry name" value="Znf_C2H2_jaz"/>
</dbReference>
<dbReference type="PANTHER" id="PTHR46095">
    <property type="entry name" value="ZINC FINGER PROTEIN 593"/>
    <property type="match status" value="1"/>
</dbReference>
<gene>
    <name evidence="12" type="ORF">T551_03227</name>
</gene>
<dbReference type="GO" id="GO:0030687">
    <property type="term" value="C:preribosome, large subunit precursor"/>
    <property type="evidence" value="ECO:0007669"/>
    <property type="project" value="EnsemblFungi"/>
</dbReference>
<keyword evidence="3" id="KW-0963">Cytoplasm</keyword>
<dbReference type="Gene3D" id="3.30.160.60">
    <property type="entry name" value="Classic Zinc Finger"/>
    <property type="match status" value="1"/>
</dbReference>
<organism evidence="12 13">
    <name type="scientific">Pneumocystis jirovecii (strain RU7)</name>
    <name type="common">Human pneumocystis pneumonia agent</name>
    <dbReference type="NCBI Taxonomy" id="1408657"/>
    <lineage>
        <taxon>Eukaryota</taxon>
        <taxon>Fungi</taxon>
        <taxon>Dikarya</taxon>
        <taxon>Ascomycota</taxon>
        <taxon>Taphrinomycotina</taxon>
        <taxon>Pneumocystomycetes</taxon>
        <taxon>Pneumocystaceae</taxon>
        <taxon>Pneumocystis</taxon>
    </lineage>
</organism>
<dbReference type="AlphaFoldDB" id="A0A0W4ZFS7"/>
<dbReference type="EMBL" id="LFWA01000015">
    <property type="protein sequence ID" value="KTW27233.1"/>
    <property type="molecule type" value="Genomic_DNA"/>
</dbReference>
<dbReference type="GO" id="GO:0005737">
    <property type="term" value="C:cytoplasm"/>
    <property type="evidence" value="ECO:0007669"/>
    <property type="project" value="UniProtKB-SubCell"/>
</dbReference>
<dbReference type="InterPro" id="IPR013087">
    <property type="entry name" value="Znf_C2H2_type"/>
</dbReference>
<dbReference type="InterPro" id="IPR036236">
    <property type="entry name" value="Znf_C2H2_sf"/>
</dbReference>
<evidence type="ECO:0000256" key="2">
    <source>
        <dbReference type="ARBA" id="ARBA00004496"/>
    </source>
</evidence>
<proteinExistence type="inferred from homology"/>
<keyword evidence="8" id="KW-0539">Nucleus</keyword>
<keyword evidence="4" id="KW-0690">Ribosome biogenesis</keyword>
<dbReference type="Proteomes" id="UP000053447">
    <property type="component" value="Unassembled WGS sequence"/>
</dbReference>
<dbReference type="InterPro" id="IPR051879">
    <property type="entry name" value="C2H2-ZF_Maturation_Protein"/>
</dbReference>
<dbReference type="PROSITE" id="PS00028">
    <property type="entry name" value="ZINC_FINGER_C2H2_1"/>
    <property type="match status" value="1"/>
</dbReference>
<evidence type="ECO:0000256" key="5">
    <source>
        <dbReference type="ARBA" id="ARBA00022723"/>
    </source>
</evidence>
<evidence type="ECO:0000256" key="3">
    <source>
        <dbReference type="ARBA" id="ARBA00022490"/>
    </source>
</evidence>
<evidence type="ECO:0000256" key="1">
    <source>
        <dbReference type="ARBA" id="ARBA00004123"/>
    </source>
</evidence>
<evidence type="ECO:0000256" key="6">
    <source>
        <dbReference type="ARBA" id="ARBA00022771"/>
    </source>
</evidence>
<evidence type="ECO:0000256" key="7">
    <source>
        <dbReference type="ARBA" id="ARBA00022833"/>
    </source>
</evidence>
<keyword evidence="13" id="KW-1185">Reference proteome</keyword>
<accession>A0A0W4ZFS7</accession>
<evidence type="ECO:0000313" key="13">
    <source>
        <dbReference type="Proteomes" id="UP000053447"/>
    </source>
</evidence>
<evidence type="ECO:0000256" key="4">
    <source>
        <dbReference type="ARBA" id="ARBA00022517"/>
    </source>
</evidence>
<comment type="subcellular location">
    <subcellularLocation>
        <location evidence="2">Cytoplasm</location>
    </subcellularLocation>
    <subcellularLocation>
        <location evidence="1">Nucleus</location>
    </subcellularLocation>
</comment>
<sequence length="115" mass="13217">MKTKPKRKHTSNGRHRFYKTKRCQRGIDQIHEDIATSESRAALLSQEINPDLPGLGQHYCIECSRYFESNNALVKHQSGKFHKKRVKLLKEVPYSQKEAEAAVGIGVKDNIFCTF</sequence>
<protein>
    <recommendedName>
        <fullName evidence="11">C2H2-type domain-containing protein</fullName>
    </recommendedName>
</protein>
<keyword evidence="6 10" id="KW-0863">Zinc-finger</keyword>
<dbReference type="Pfam" id="PF12171">
    <property type="entry name" value="zf-C2H2_jaz"/>
    <property type="match status" value="1"/>
</dbReference>
<evidence type="ECO:0000256" key="9">
    <source>
        <dbReference type="ARBA" id="ARBA00038064"/>
    </source>
</evidence>
<reference evidence="13" key="1">
    <citation type="journal article" date="2016" name="Nat. Commun.">
        <title>Genome analysis of three Pneumocystis species reveals adaptation mechanisms to life exclusively in mammalian hosts.</title>
        <authorList>
            <person name="Ma L."/>
            <person name="Chen Z."/>
            <person name="Huang D.W."/>
            <person name="Kutty G."/>
            <person name="Ishihara M."/>
            <person name="Wang H."/>
            <person name="Abouelleil A."/>
            <person name="Bishop L."/>
            <person name="Davey E."/>
            <person name="Deng R."/>
            <person name="Deng X."/>
            <person name="Fan L."/>
            <person name="Fantoni G."/>
            <person name="Fitzgerald M."/>
            <person name="Gogineni E."/>
            <person name="Goldberg J.M."/>
            <person name="Handley G."/>
            <person name="Hu X."/>
            <person name="Huber C."/>
            <person name="Jiao X."/>
            <person name="Jones K."/>
            <person name="Levin J.Z."/>
            <person name="Liu Y."/>
            <person name="Macdonald P."/>
            <person name="Melnikov A."/>
            <person name="Raley C."/>
            <person name="Sassi M."/>
            <person name="Sherman B.T."/>
            <person name="Song X."/>
            <person name="Sykes S."/>
            <person name="Tran B."/>
            <person name="Walsh L."/>
            <person name="Xia Y."/>
            <person name="Yang J."/>
            <person name="Young S."/>
            <person name="Zeng Q."/>
            <person name="Zheng X."/>
            <person name="Stephens R."/>
            <person name="Nusbaum C."/>
            <person name="Birren B.W."/>
            <person name="Azadi P."/>
            <person name="Lempicki R.A."/>
            <person name="Cuomo C.A."/>
            <person name="Kovacs J.A."/>
        </authorList>
    </citation>
    <scope>NUCLEOTIDE SEQUENCE [LARGE SCALE GENOMIC DNA]</scope>
    <source>
        <strain evidence="13">RU7</strain>
    </source>
</reference>
<dbReference type="GO" id="GO:0008270">
    <property type="term" value="F:zinc ion binding"/>
    <property type="evidence" value="ECO:0007669"/>
    <property type="project" value="UniProtKB-KW"/>
</dbReference>